<dbReference type="InterPro" id="IPR001356">
    <property type="entry name" value="HD"/>
</dbReference>
<dbReference type="AlphaFoldDB" id="T1H8A0"/>
<dbReference type="Gene3D" id="1.10.10.60">
    <property type="entry name" value="Homeodomain-like"/>
    <property type="match status" value="1"/>
</dbReference>
<dbReference type="EMBL" id="ACPB03005739">
    <property type="status" value="NOT_ANNOTATED_CDS"/>
    <property type="molecule type" value="Genomic_DNA"/>
</dbReference>
<dbReference type="GO" id="GO:0005634">
    <property type="term" value="C:nucleus"/>
    <property type="evidence" value="ECO:0007669"/>
    <property type="project" value="UniProtKB-SubCell"/>
</dbReference>
<evidence type="ECO:0000256" key="5">
    <source>
        <dbReference type="ARBA" id="ARBA00023242"/>
    </source>
</evidence>
<dbReference type="PANTHER" id="PTHR24332:SF9">
    <property type="entry name" value="HOMEOTIC PROTEIN CAUDAL"/>
    <property type="match status" value="1"/>
</dbReference>
<dbReference type="FunFam" id="1.10.10.60:FF:000089">
    <property type="entry name" value="Caudal type homeobox 4"/>
    <property type="match status" value="1"/>
</dbReference>
<evidence type="ECO:0000256" key="2">
    <source>
        <dbReference type="ARBA" id="ARBA00010341"/>
    </source>
</evidence>
<dbReference type="EMBL" id="ACPB03005741">
    <property type="status" value="NOT_ANNOTATED_CDS"/>
    <property type="molecule type" value="Genomic_DNA"/>
</dbReference>
<accession>T1H8A0</accession>
<evidence type="ECO:0000256" key="1">
    <source>
        <dbReference type="ARBA" id="ARBA00004123"/>
    </source>
</evidence>
<dbReference type="PRINTS" id="PR00024">
    <property type="entry name" value="HOMEOBOX"/>
</dbReference>
<dbReference type="EMBL" id="ACPB03005742">
    <property type="status" value="NOT_ANNOTATED_CDS"/>
    <property type="molecule type" value="Genomic_DNA"/>
</dbReference>
<dbReference type="PANTHER" id="PTHR24332">
    <property type="entry name" value="HOMEOBOX PROTEIN CDX"/>
    <property type="match status" value="1"/>
</dbReference>
<evidence type="ECO:0000313" key="10">
    <source>
        <dbReference type="Proteomes" id="UP000015103"/>
    </source>
</evidence>
<dbReference type="OMA" id="DHHIRAQ"/>
<dbReference type="InterPro" id="IPR000047">
    <property type="entry name" value="HTH_motif"/>
</dbReference>
<feature type="compositionally biased region" description="Polar residues" evidence="8">
    <location>
        <begin position="147"/>
        <end position="156"/>
    </location>
</feature>
<keyword evidence="4 6" id="KW-0371">Homeobox</keyword>
<feature type="DNA-binding region" description="Homeobox" evidence="6">
    <location>
        <begin position="160"/>
        <end position="219"/>
    </location>
</feature>
<dbReference type="GO" id="GO:0030154">
    <property type="term" value="P:cell differentiation"/>
    <property type="evidence" value="ECO:0007669"/>
    <property type="project" value="TreeGrafter"/>
</dbReference>
<keyword evidence="5 6" id="KW-0539">Nucleus</keyword>
<dbReference type="EMBL" id="ACPB03005738">
    <property type="status" value="NOT_ANNOTATED_CDS"/>
    <property type="molecule type" value="Genomic_DNA"/>
</dbReference>
<keyword evidence="10" id="KW-1185">Reference proteome</keyword>
<dbReference type="InterPro" id="IPR020479">
    <property type="entry name" value="HD_metazoa"/>
</dbReference>
<dbReference type="STRING" id="13249.T1H8A0"/>
<dbReference type="SMART" id="SM00389">
    <property type="entry name" value="HOX"/>
    <property type="match status" value="1"/>
</dbReference>
<dbReference type="GO" id="GO:0009948">
    <property type="term" value="P:anterior/posterior axis specification"/>
    <property type="evidence" value="ECO:0007669"/>
    <property type="project" value="TreeGrafter"/>
</dbReference>
<organism evidence="9 10">
    <name type="scientific">Rhodnius prolixus</name>
    <name type="common">Triatomid bug</name>
    <dbReference type="NCBI Taxonomy" id="13249"/>
    <lineage>
        <taxon>Eukaryota</taxon>
        <taxon>Metazoa</taxon>
        <taxon>Ecdysozoa</taxon>
        <taxon>Arthropoda</taxon>
        <taxon>Hexapoda</taxon>
        <taxon>Insecta</taxon>
        <taxon>Pterygota</taxon>
        <taxon>Neoptera</taxon>
        <taxon>Paraneoptera</taxon>
        <taxon>Hemiptera</taxon>
        <taxon>Heteroptera</taxon>
        <taxon>Panheteroptera</taxon>
        <taxon>Cimicomorpha</taxon>
        <taxon>Reduviidae</taxon>
        <taxon>Triatominae</taxon>
        <taxon>Rhodnius</taxon>
    </lineage>
</organism>
<evidence type="ECO:0000313" key="9">
    <source>
        <dbReference type="EnsemblMetazoa" id="RPRC000239-PA"/>
    </source>
</evidence>
<dbReference type="PRINTS" id="PR00031">
    <property type="entry name" value="HTHREPRESSR"/>
</dbReference>
<proteinExistence type="inferred from homology"/>
<dbReference type="InterPro" id="IPR047152">
    <property type="entry name" value="Caudal_homeobox"/>
</dbReference>
<dbReference type="CDD" id="cd00086">
    <property type="entry name" value="homeodomain"/>
    <property type="match status" value="1"/>
</dbReference>
<dbReference type="Pfam" id="PF00046">
    <property type="entry name" value="Homeodomain"/>
    <property type="match status" value="1"/>
</dbReference>
<dbReference type="EMBL" id="ACPB03005737">
    <property type="status" value="NOT_ANNOTATED_CDS"/>
    <property type="molecule type" value="Genomic_DNA"/>
</dbReference>
<dbReference type="eggNOG" id="KOG0848">
    <property type="taxonomic scope" value="Eukaryota"/>
</dbReference>
<evidence type="ECO:0000256" key="8">
    <source>
        <dbReference type="SAM" id="MobiDB-lite"/>
    </source>
</evidence>
<dbReference type="PROSITE" id="PS50071">
    <property type="entry name" value="HOMEOBOX_2"/>
    <property type="match status" value="1"/>
</dbReference>
<reference evidence="9" key="1">
    <citation type="submission" date="2015-05" db="UniProtKB">
        <authorList>
            <consortium name="EnsemblMetazoa"/>
        </authorList>
    </citation>
    <scope>IDENTIFICATION</scope>
</reference>
<dbReference type="SUPFAM" id="SSF46689">
    <property type="entry name" value="Homeodomain-like"/>
    <property type="match status" value="1"/>
</dbReference>
<dbReference type="EnsemblMetazoa" id="RPRC000239-RA">
    <property type="protein sequence ID" value="RPRC000239-PA"/>
    <property type="gene ID" value="RPRC000239"/>
</dbReference>
<dbReference type="InParanoid" id="T1H8A0"/>
<dbReference type="InterPro" id="IPR009057">
    <property type="entry name" value="Homeodomain-like_sf"/>
</dbReference>
<dbReference type="HOGENOM" id="CLU_073177_1_0_1"/>
<dbReference type="GO" id="GO:0000981">
    <property type="term" value="F:DNA-binding transcription factor activity, RNA polymerase II-specific"/>
    <property type="evidence" value="ECO:0007669"/>
    <property type="project" value="InterPro"/>
</dbReference>
<dbReference type="EMBL" id="ACPB03005740">
    <property type="status" value="NOT_ANNOTATED_CDS"/>
    <property type="molecule type" value="Genomic_DNA"/>
</dbReference>
<dbReference type="RefSeq" id="XP_073999113.1">
    <property type="nucleotide sequence ID" value="XM_074143012.1"/>
</dbReference>
<name>T1H8A0_RHOPR</name>
<comment type="similarity">
    <text evidence="2">Belongs to the Caudal homeobox family.</text>
</comment>
<comment type="subcellular location">
    <subcellularLocation>
        <location evidence="1 6 7">Nucleus</location>
    </subcellularLocation>
</comment>
<feature type="region of interest" description="Disordered" evidence="8">
    <location>
        <begin position="138"/>
        <end position="159"/>
    </location>
</feature>
<dbReference type="Proteomes" id="UP000015103">
    <property type="component" value="Unassembled WGS sequence"/>
</dbReference>
<dbReference type="GO" id="GO:0009887">
    <property type="term" value="P:animal organ morphogenesis"/>
    <property type="evidence" value="ECO:0007669"/>
    <property type="project" value="TreeGrafter"/>
</dbReference>
<dbReference type="PROSITE" id="PS00027">
    <property type="entry name" value="HOMEOBOX_1"/>
    <property type="match status" value="1"/>
</dbReference>
<keyword evidence="3 6" id="KW-0238">DNA-binding</keyword>
<sequence>MYYPQYNVYKPGWYGPTNGYCTSNAVQHATAQGSTFSCMHEEQAAWAGQLLQTNATIPSHLHHHVNHNASGPPASLANPTANNPPVTELWEDQTVLTATSAVTSALSTSPSLQQGAQLHNTCSAQIVDHHIRAQPPRSPFEWMKKPSYQSQPNPGKTRTKDKYRVVYTDHQRLELEKEFHYSRYITIRRKAELATLLGLSERQVKIWFQNRRAKERKQMKKREELIHKEKMQQLAML</sequence>
<evidence type="ECO:0000256" key="4">
    <source>
        <dbReference type="ARBA" id="ARBA00023155"/>
    </source>
</evidence>
<dbReference type="GeneID" id="141461734"/>
<dbReference type="InterPro" id="IPR017970">
    <property type="entry name" value="Homeobox_CS"/>
</dbReference>
<evidence type="ECO:0000256" key="7">
    <source>
        <dbReference type="RuleBase" id="RU000682"/>
    </source>
</evidence>
<evidence type="ECO:0000256" key="3">
    <source>
        <dbReference type="ARBA" id="ARBA00023125"/>
    </source>
</evidence>
<evidence type="ECO:0000256" key="6">
    <source>
        <dbReference type="PROSITE-ProRule" id="PRU00108"/>
    </source>
</evidence>
<dbReference type="VEuPathDB" id="VectorBase:RPRC000239"/>
<dbReference type="GO" id="GO:0000977">
    <property type="term" value="F:RNA polymerase II transcription regulatory region sequence-specific DNA binding"/>
    <property type="evidence" value="ECO:0007669"/>
    <property type="project" value="TreeGrafter"/>
</dbReference>
<protein>
    <submittedName>
        <fullName evidence="9">Homeobox domain-containing protein</fullName>
    </submittedName>
</protein>